<dbReference type="GO" id="GO:0006096">
    <property type="term" value="P:glycolytic process"/>
    <property type="evidence" value="ECO:0007669"/>
    <property type="project" value="UniProtKB-UniRule"/>
</dbReference>
<keyword evidence="8 10" id="KW-0413">Isomerase</keyword>
<dbReference type="CDD" id="cd16010">
    <property type="entry name" value="iPGM"/>
    <property type="match status" value="1"/>
</dbReference>
<dbReference type="SUPFAM" id="SSF53649">
    <property type="entry name" value="Alkaline phosphatase-like"/>
    <property type="match status" value="1"/>
</dbReference>
<dbReference type="KEGG" id="pace:A6070_02500"/>
<dbReference type="InterPro" id="IPR017850">
    <property type="entry name" value="Alkaline_phosphatase_core_sf"/>
</dbReference>
<dbReference type="EC" id="5.4.2.12" evidence="4 10"/>
<proteinExistence type="inferred from homology"/>
<feature type="binding site" evidence="10 13">
    <location>
        <position position="441"/>
    </location>
    <ligand>
        <name>Mn(2+)</name>
        <dbReference type="ChEBI" id="CHEBI:29035"/>
        <label>2</label>
    </ligand>
</feature>
<keyword evidence="17" id="KW-1185">Reference proteome</keyword>
<feature type="binding site" evidence="10 13">
    <location>
        <position position="399"/>
    </location>
    <ligand>
        <name>Mn(2+)</name>
        <dbReference type="ChEBI" id="CHEBI:29035"/>
        <label>1</label>
    </ligand>
</feature>
<feature type="domain" description="Metalloenzyme" evidence="14">
    <location>
        <begin position="4"/>
        <end position="497"/>
    </location>
</feature>
<dbReference type="GO" id="GO:0005829">
    <property type="term" value="C:cytosol"/>
    <property type="evidence" value="ECO:0007669"/>
    <property type="project" value="TreeGrafter"/>
</dbReference>
<dbReference type="InterPro" id="IPR005995">
    <property type="entry name" value="Pgm_bpd_ind"/>
</dbReference>
<dbReference type="InterPro" id="IPR036646">
    <property type="entry name" value="PGAM_B_sf"/>
</dbReference>
<evidence type="ECO:0000259" key="15">
    <source>
        <dbReference type="Pfam" id="PF06415"/>
    </source>
</evidence>
<dbReference type="Pfam" id="PF01676">
    <property type="entry name" value="Metalloenzyme"/>
    <property type="match status" value="1"/>
</dbReference>
<protein>
    <recommendedName>
        <fullName evidence="9 10">2,3-bisphosphoglycerate-independent phosphoglycerate mutase</fullName>
        <shortName evidence="10">BPG-independent PGAM</shortName>
        <shortName evidence="10">Phosphoglyceromutase</shortName>
        <shortName evidence="10">iPGM</shortName>
        <ecNumber evidence="4 10">5.4.2.12</ecNumber>
    </recommendedName>
</protein>
<dbReference type="RefSeq" id="WP_072288109.1">
    <property type="nucleotide sequence ID" value="NZ_CP015455.1"/>
</dbReference>
<dbReference type="UniPathway" id="UPA00109">
    <property type="reaction ID" value="UER00186"/>
</dbReference>
<dbReference type="GO" id="GO:0030145">
    <property type="term" value="F:manganese ion binding"/>
    <property type="evidence" value="ECO:0007669"/>
    <property type="project" value="UniProtKB-UniRule"/>
</dbReference>
<organism evidence="16 17">
    <name type="scientific">Syntrophotalea acetylenica</name>
    <name type="common">Pelobacter acetylenicus</name>
    <dbReference type="NCBI Taxonomy" id="29542"/>
    <lineage>
        <taxon>Bacteria</taxon>
        <taxon>Pseudomonadati</taxon>
        <taxon>Thermodesulfobacteriota</taxon>
        <taxon>Desulfuromonadia</taxon>
        <taxon>Desulfuromonadales</taxon>
        <taxon>Syntrophotaleaceae</taxon>
        <taxon>Syntrophotalea</taxon>
    </lineage>
</organism>
<dbReference type="EMBL" id="CP015518">
    <property type="protein sequence ID" value="APG26281.1"/>
    <property type="molecule type" value="Genomic_DNA"/>
</dbReference>
<comment type="catalytic activity">
    <reaction evidence="1 10">
        <text>(2R)-2-phosphoglycerate = (2R)-3-phosphoglycerate</text>
        <dbReference type="Rhea" id="RHEA:15901"/>
        <dbReference type="ChEBI" id="CHEBI:58272"/>
        <dbReference type="ChEBI" id="CHEBI:58289"/>
        <dbReference type="EC" id="5.4.2.12"/>
    </reaction>
</comment>
<dbReference type="FunFam" id="3.40.1450.10:FF:000001">
    <property type="entry name" value="2,3-bisphosphoglycerate-independent phosphoglycerate mutase"/>
    <property type="match status" value="1"/>
</dbReference>
<evidence type="ECO:0000313" key="17">
    <source>
        <dbReference type="Proteomes" id="UP000182264"/>
    </source>
</evidence>
<feature type="binding site" evidence="10 12">
    <location>
        <position position="331"/>
    </location>
    <ligand>
        <name>substrate</name>
    </ligand>
</feature>
<evidence type="ECO:0000256" key="3">
    <source>
        <dbReference type="ARBA" id="ARBA00008819"/>
    </source>
</evidence>
<evidence type="ECO:0000256" key="8">
    <source>
        <dbReference type="ARBA" id="ARBA00023235"/>
    </source>
</evidence>
<feature type="binding site" evidence="10 13">
    <location>
        <position position="458"/>
    </location>
    <ligand>
        <name>Mn(2+)</name>
        <dbReference type="ChEBI" id="CHEBI:29035"/>
        <label>1</label>
    </ligand>
</feature>
<feature type="binding site" evidence="10 12">
    <location>
        <begin position="152"/>
        <end position="153"/>
    </location>
    <ligand>
        <name>substrate</name>
    </ligand>
</feature>
<evidence type="ECO:0000313" key="16">
    <source>
        <dbReference type="EMBL" id="APG26281.1"/>
    </source>
</evidence>
<dbReference type="Proteomes" id="UP000182264">
    <property type="component" value="Chromosome"/>
</dbReference>
<evidence type="ECO:0000256" key="9">
    <source>
        <dbReference type="ARBA" id="ARBA00071648"/>
    </source>
</evidence>
<accession>A0A1L3GK43</accession>
<keyword evidence="7 10" id="KW-0464">Manganese</keyword>
<dbReference type="Gene3D" id="3.40.720.10">
    <property type="entry name" value="Alkaline Phosphatase, subunit A"/>
    <property type="match status" value="1"/>
</dbReference>
<feature type="active site" description="Phosphoserine intermediate" evidence="10 11">
    <location>
        <position position="61"/>
    </location>
</feature>
<evidence type="ECO:0000256" key="13">
    <source>
        <dbReference type="PIRSR" id="PIRSR001492-3"/>
    </source>
</evidence>
<feature type="domain" description="BPG-independent PGAM N-terminal" evidence="15">
    <location>
        <begin position="81"/>
        <end position="294"/>
    </location>
</feature>
<feature type="binding site" evidence="10 12">
    <location>
        <position position="122"/>
    </location>
    <ligand>
        <name>substrate</name>
    </ligand>
</feature>
<evidence type="ECO:0000256" key="2">
    <source>
        <dbReference type="ARBA" id="ARBA00004798"/>
    </source>
</evidence>
<dbReference type="PANTHER" id="PTHR31637:SF0">
    <property type="entry name" value="2,3-BISPHOSPHOGLYCERATE-INDEPENDENT PHOSPHOGLYCERATE MUTASE"/>
    <property type="match status" value="1"/>
</dbReference>
<dbReference type="GO" id="GO:0004619">
    <property type="term" value="F:phosphoglycerate mutase activity"/>
    <property type="evidence" value="ECO:0007669"/>
    <property type="project" value="UniProtKB-UniRule"/>
</dbReference>
<dbReference type="AlphaFoldDB" id="A0A1L3GK43"/>
<feature type="binding site" evidence="10 13">
    <location>
        <position position="403"/>
    </location>
    <ligand>
        <name>Mn(2+)</name>
        <dbReference type="ChEBI" id="CHEBI:29035"/>
        <label>1</label>
    </ligand>
</feature>
<evidence type="ECO:0000256" key="10">
    <source>
        <dbReference type="HAMAP-Rule" id="MF_01038"/>
    </source>
</evidence>
<evidence type="ECO:0000256" key="4">
    <source>
        <dbReference type="ARBA" id="ARBA00012026"/>
    </source>
</evidence>
<feature type="binding site" evidence="10 13">
    <location>
        <position position="440"/>
    </location>
    <ligand>
        <name>Mn(2+)</name>
        <dbReference type="ChEBI" id="CHEBI:29035"/>
        <label>2</label>
    </ligand>
</feature>
<feature type="binding site" evidence="10 12">
    <location>
        <position position="190"/>
    </location>
    <ligand>
        <name>substrate</name>
    </ligand>
</feature>
<dbReference type="NCBIfam" id="TIGR01307">
    <property type="entry name" value="pgm_bpd_ind"/>
    <property type="match status" value="1"/>
</dbReference>
<dbReference type="PANTHER" id="PTHR31637">
    <property type="entry name" value="2,3-BISPHOSPHOGLYCERATE-INDEPENDENT PHOSPHOGLYCERATE MUTASE"/>
    <property type="match status" value="1"/>
</dbReference>
<evidence type="ECO:0000256" key="6">
    <source>
        <dbReference type="ARBA" id="ARBA00023152"/>
    </source>
</evidence>
<dbReference type="STRING" id="29542.A6070_02500"/>
<dbReference type="GO" id="GO:0006007">
    <property type="term" value="P:glucose catabolic process"/>
    <property type="evidence" value="ECO:0007669"/>
    <property type="project" value="InterPro"/>
</dbReference>
<name>A0A1L3GK43_SYNAC</name>
<feature type="binding site" evidence="10 13">
    <location>
        <position position="61"/>
    </location>
    <ligand>
        <name>Mn(2+)</name>
        <dbReference type="ChEBI" id="CHEBI:29035"/>
        <label>2</label>
    </ligand>
</feature>
<gene>
    <name evidence="10" type="primary">gpmI</name>
    <name evidence="16" type="ORF">A7E75_08530</name>
</gene>
<evidence type="ECO:0000256" key="12">
    <source>
        <dbReference type="PIRSR" id="PIRSR001492-2"/>
    </source>
</evidence>
<feature type="binding site" evidence="10 12">
    <location>
        <begin position="257"/>
        <end position="260"/>
    </location>
    <ligand>
        <name>substrate</name>
    </ligand>
</feature>
<dbReference type="Pfam" id="PF06415">
    <property type="entry name" value="iPGM_N"/>
    <property type="match status" value="1"/>
</dbReference>
<sequence length="509" mass="55348">MRRPVTLVILDGWGINPVCAHNAVCQADTPRLDALLRDWPRAKLGASGLDVGLPDGQMGNSEVGHLNIGAGRIVYQDLTRISLSIETGEFYQNSELLRVMQAVFQSGGKLHLMGLLSDGGVHSHNTHLYALVDMAHRVGIRQICIHAFMDGRDTPPKSGAAYLAQLEEKLAEIGAGQIATVIGRYWAMDRDNRWERVARAYRAMTEGLGSSYCDSAAAINAAYAGGQTDEFVEPCVITRDNPCTVADGDGMIFFNFRADRARQITRAFTETGFHGFDRGRTPRLCDYVCLTEYDATFNLPVAFPPQTCPDLLGEVVSRAGLRQLRIAETEKYAHVTFFFNGGREEPFDGEERVLIPSPKDVPTYDLKPQMSAVAVTDAMLEKVAAGRYDFIVLNFANPDMVGHTGVESAAITAMETVDRCVGRVADAVLAAGGSLVITSDHGNCEQMLDDKGAPHTAHTTNPVPVILIDPQWRDATLRDGILADLAPTLLAMLGLDKPAAMTGRSLLEK</sequence>
<evidence type="ECO:0000256" key="7">
    <source>
        <dbReference type="ARBA" id="ARBA00023211"/>
    </source>
</evidence>
<evidence type="ECO:0000256" key="1">
    <source>
        <dbReference type="ARBA" id="ARBA00000370"/>
    </source>
</evidence>
<comment type="similarity">
    <text evidence="3 10">Belongs to the BPG-independent phosphoglycerate mutase family.</text>
</comment>
<dbReference type="SUPFAM" id="SSF64158">
    <property type="entry name" value="2,3-Bisphosphoglycerate-independent phosphoglycerate mutase, substrate-binding domain"/>
    <property type="match status" value="1"/>
</dbReference>
<dbReference type="InterPro" id="IPR006124">
    <property type="entry name" value="Metalloenzyme"/>
</dbReference>
<reference evidence="16 17" key="1">
    <citation type="journal article" date="2017" name="Genome Announc.">
        <title>Complete Genome Sequences of Two Acetylene-Fermenting Pelobacter acetylenicus Strains.</title>
        <authorList>
            <person name="Sutton J.M."/>
            <person name="Baesman S.M."/>
            <person name="Fierst J.L."/>
            <person name="Poret-Peterson A.T."/>
            <person name="Oremland R.S."/>
            <person name="Dunlap D.S."/>
            <person name="Akob D.M."/>
        </authorList>
    </citation>
    <scope>NUCLEOTIDE SEQUENCE [LARGE SCALE GENOMIC DNA]</scope>
    <source>
        <strain evidence="16 17">DSM 3247</strain>
    </source>
</reference>
<evidence type="ECO:0000259" key="14">
    <source>
        <dbReference type="Pfam" id="PF01676"/>
    </source>
</evidence>
<evidence type="ECO:0000256" key="11">
    <source>
        <dbReference type="PIRSR" id="PIRSR001492-1"/>
    </source>
</evidence>
<dbReference type="HAMAP" id="MF_01038">
    <property type="entry name" value="GpmI"/>
    <property type="match status" value="1"/>
</dbReference>
<comment type="pathway">
    <text evidence="2 10">Carbohydrate degradation; glycolysis; pyruvate from D-glyceraldehyde 3-phosphate: step 3/5.</text>
</comment>
<comment type="subunit">
    <text evidence="10">Monomer.</text>
</comment>
<comment type="function">
    <text evidence="10">Catalyzes the interconversion of 2-phosphoglycerate and 3-phosphoglycerate.</text>
</comment>
<keyword evidence="5 10" id="KW-0479">Metal-binding</keyword>
<feature type="binding site" evidence="10 12">
    <location>
        <position position="184"/>
    </location>
    <ligand>
        <name>substrate</name>
    </ligand>
</feature>
<dbReference type="Gene3D" id="3.40.1450.10">
    <property type="entry name" value="BPG-independent phosphoglycerate mutase, domain B"/>
    <property type="match status" value="1"/>
</dbReference>
<dbReference type="InterPro" id="IPR011258">
    <property type="entry name" value="BPG-indep_PGM_N"/>
</dbReference>
<keyword evidence="6 10" id="KW-0324">Glycolysis</keyword>
<dbReference type="PIRSF" id="PIRSF001492">
    <property type="entry name" value="IPGAM"/>
    <property type="match status" value="1"/>
</dbReference>
<feature type="binding site" evidence="10 13">
    <location>
        <position position="11"/>
    </location>
    <ligand>
        <name>Mn(2+)</name>
        <dbReference type="ChEBI" id="CHEBI:29035"/>
        <label>2</label>
    </ligand>
</feature>
<comment type="cofactor">
    <cofactor evidence="10">
        <name>Mn(2+)</name>
        <dbReference type="ChEBI" id="CHEBI:29035"/>
    </cofactor>
    <text evidence="10">Binds 2 manganese ions per subunit.</text>
</comment>
<evidence type="ECO:0000256" key="5">
    <source>
        <dbReference type="ARBA" id="ARBA00022723"/>
    </source>
</evidence>